<evidence type="ECO:0000313" key="1">
    <source>
        <dbReference type="EMBL" id="VDK52277.1"/>
    </source>
</evidence>
<accession>A0A3P6R1C1</accession>
<keyword evidence="2" id="KW-1185">Reference proteome</keyword>
<dbReference type="Proteomes" id="UP000271889">
    <property type="component" value="Unassembled WGS sequence"/>
</dbReference>
<protein>
    <submittedName>
        <fullName evidence="1">Uncharacterized protein</fullName>
    </submittedName>
</protein>
<proteinExistence type="predicted"/>
<reference evidence="1 2" key="1">
    <citation type="submission" date="2018-11" db="EMBL/GenBank/DDBJ databases">
        <authorList>
            <consortium name="Pathogen Informatics"/>
        </authorList>
    </citation>
    <scope>NUCLEOTIDE SEQUENCE [LARGE SCALE GENOMIC DNA]</scope>
</reference>
<dbReference type="EMBL" id="UYRV01005095">
    <property type="protein sequence ID" value="VDK52277.1"/>
    <property type="molecule type" value="Genomic_DNA"/>
</dbReference>
<sequence>MNGYKKTTELTDADCSDAHQKNYQQADASSGKGFLYKTAEWTNKDAKEAKITLMAQDALPPEKTRSAVYAFNICEAHGFSKDIAKKNIDFLLKNFDRVDIVRTGLFDDERVQTIENIKSFNDIKWPSPAAARAAGAWSSTEDKIVSSHRNIGLYDGLREYLSVHKPTCIYVSFDLFYVAQISFSLNSVWEVPEDPTTGVRTILDETMQAPELLKGVTTANGIPKTMDEDCFDILKRYKKEGRYFSMACDYDGKPVTKDGGTYAIGGDPENIVKINGKAEKLGRERFFYSANIIAALADPTVWPGREAAKKGLWNGEPYNPINPKDSNLTIAKEFSQKFQGFKGIAPDYPYNKDFATINISTNKCSLRITDTVADYFEIIEATSENPKAHIEVKGNTVSALLEDYDGTAPLIVTIRVKLSEKKRDVLDKIMEKWNDTNAGPAKMSFSGDRGEAETATVNSPKLFVHMGELSALGQGRLS</sequence>
<name>A0A3P6R1C1_CYLGO</name>
<gene>
    <name evidence="1" type="ORF">CGOC_LOCUS2309</name>
</gene>
<dbReference type="AlphaFoldDB" id="A0A3P6R1C1"/>
<evidence type="ECO:0000313" key="2">
    <source>
        <dbReference type="Proteomes" id="UP000271889"/>
    </source>
</evidence>
<organism evidence="1 2">
    <name type="scientific">Cylicostephanus goldi</name>
    <name type="common">Nematode worm</name>
    <dbReference type="NCBI Taxonomy" id="71465"/>
    <lineage>
        <taxon>Eukaryota</taxon>
        <taxon>Metazoa</taxon>
        <taxon>Ecdysozoa</taxon>
        <taxon>Nematoda</taxon>
        <taxon>Chromadorea</taxon>
        <taxon>Rhabditida</taxon>
        <taxon>Rhabditina</taxon>
        <taxon>Rhabditomorpha</taxon>
        <taxon>Strongyloidea</taxon>
        <taxon>Strongylidae</taxon>
        <taxon>Cylicostephanus</taxon>
    </lineage>
</organism>